<dbReference type="EMBL" id="AP018248">
    <property type="protein sequence ID" value="BAY96954.1"/>
    <property type="molecule type" value="Genomic_DNA"/>
</dbReference>
<sequence length="352" mass="38374">MIDVAVIGAGMAGLVCAQQLRKAGYSVIVVEKSRGLGGRLATRRLQRTSADHGACYLKPKGELLQGFVDLLCNANVLQIWTDTVYEFKTDIGIIPPQSLSPRYVAPQGMSAIAKFIAQGLDIVLNQRVIALNATENSWRLTLESSNEEITANALVVAIPAPQALALFAPLGGSFLDATFIEHLSSVEFQPCISAIAGYPSTSQPLPEWKALTFVDDPDIAWIGLDSSKRPNPQQPHFVVQSSAAFAQQHLESADLNAVGEYMLQHTAQTLTIPWLATPEWMQVHRWRYAFVSRPWPETVLSANTPLPLICCGDWCGGNLVEGAMLSGITAAMKINQQLRSLPDVNFFNFSPE</sequence>
<reference evidence="2 3" key="1">
    <citation type="submission" date="2017-06" db="EMBL/GenBank/DDBJ databases">
        <title>Genome sequencing of cyanobaciteial culture collection at National Institute for Environmental Studies (NIES).</title>
        <authorList>
            <person name="Hirose Y."/>
            <person name="Shimura Y."/>
            <person name="Fujisawa T."/>
            <person name="Nakamura Y."/>
            <person name="Kawachi M."/>
        </authorList>
    </citation>
    <scope>NUCLEOTIDE SEQUENCE [LARGE SCALE GENOMIC DNA]</scope>
    <source>
        <strain evidence="2 3">NIES-37</strain>
    </source>
</reference>
<dbReference type="RefSeq" id="WP_096574086.1">
    <property type="nucleotide sequence ID" value="NZ_CAWNJS010000001.1"/>
</dbReference>
<accession>A0A1Z4MU38</accession>
<dbReference type="Gene3D" id="3.90.660.10">
    <property type="match status" value="1"/>
</dbReference>
<protein>
    <submittedName>
        <fullName evidence="2">FAD dependent oxidoreductase</fullName>
    </submittedName>
</protein>
<dbReference type="Proteomes" id="UP000218785">
    <property type="component" value="Chromosome"/>
</dbReference>
<dbReference type="KEGG" id="ttq:NIES37_08910"/>
<dbReference type="Pfam" id="PF13450">
    <property type="entry name" value="NAD_binding_8"/>
    <property type="match status" value="1"/>
</dbReference>
<dbReference type="PANTHER" id="PTHR16128">
    <property type="entry name" value="FAD/NAD(P)-BINDING OXIDOREDUCTASE FAMILY PROTEIN"/>
    <property type="match status" value="1"/>
</dbReference>
<evidence type="ECO:0000313" key="2">
    <source>
        <dbReference type="EMBL" id="BAY96954.1"/>
    </source>
</evidence>
<gene>
    <name evidence="2" type="ORF">NIES37_08910</name>
</gene>
<evidence type="ECO:0000313" key="3">
    <source>
        <dbReference type="Proteomes" id="UP000218785"/>
    </source>
</evidence>
<dbReference type="Pfam" id="PF01593">
    <property type="entry name" value="Amino_oxidase"/>
    <property type="match status" value="1"/>
</dbReference>
<dbReference type="SUPFAM" id="SSF51905">
    <property type="entry name" value="FAD/NAD(P)-binding domain"/>
    <property type="match status" value="1"/>
</dbReference>
<evidence type="ECO:0000259" key="1">
    <source>
        <dbReference type="Pfam" id="PF01593"/>
    </source>
</evidence>
<dbReference type="Gene3D" id="3.50.50.60">
    <property type="entry name" value="FAD/NAD(P)-binding domain"/>
    <property type="match status" value="1"/>
</dbReference>
<dbReference type="AlphaFoldDB" id="A0A1Z4MU38"/>
<proteinExistence type="predicted"/>
<organism evidence="2 3">
    <name type="scientific">Tolypothrix tenuis PCC 7101</name>
    <dbReference type="NCBI Taxonomy" id="231146"/>
    <lineage>
        <taxon>Bacteria</taxon>
        <taxon>Bacillati</taxon>
        <taxon>Cyanobacteriota</taxon>
        <taxon>Cyanophyceae</taxon>
        <taxon>Nostocales</taxon>
        <taxon>Tolypothrichaceae</taxon>
        <taxon>Tolypothrix</taxon>
    </lineage>
</organism>
<feature type="domain" description="Amine oxidase" evidence="1">
    <location>
        <begin position="104"/>
        <end position="334"/>
    </location>
</feature>
<dbReference type="GO" id="GO:0016491">
    <property type="term" value="F:oxidoreductase activity"/>
    <property type="evidence" value="ECO:0007669"/>
    <property type="project" value="InterPro"/>
</dbReference>
<dbReference type="InterPro" id="IPR002937">
    <property type="entry name" value="Amino_oxidase"/>
</dbReference>
<dbReference type="PRINTS" id="PR00419">
    <property type="entry name" value="ADXRDTASE"/>
</dbReference>
<keyword evidence="3" id="KW-1185">Reference proteome</keyword>
<dbReference type="InterPro" id="IPR036188">
    <property type="entry name" value="FAD/NAD-bd_sf"/>
</dbReference>
<name>A0A1Z4MU38_9CYAN</name>
<dbReference type="PANTHER" id="PTHR16128:SF5">
    <property type="entry name" value="FAD_NAD(P)-BINDING OXIDOREDUCTASE FAMILY PROTEIN"/>
    <property type="match status" value="1"/>
</dbReference>